<gene>
    <name evidence="6" type="ORF">HDG70_000921</name>
</gene>
<dbReference type="CDD" id="cd18809">
    <property type="entry name" value="SF1_C_RecD"/>
    <property type="match status" value="1"/>
</dbReference>
<feature type="domain" description="ATP-dependent RecD2 DNA helicase SH3" evidence="5">
    <location>
        <begin position="474"/>
        <end position="535"/>
    </location>
</feature>
<evidence type="ECO:0000256" key="2">
    <source>
        <dbReference type="ARBA" id="ARBA00022840"/>
    </source>
</evidence>
<sequence>MEFLASGLIPGVRRKTAEKIVAHLGDRAVELIYKHGEEVLEGIKGLGSKKEAIVQAVREKYEINTVVSQLTALGITPATAIRIYKKFGATAPEIVQRNPYALTEVDLIGFYKADEIARLVGIPEDSPYRARAGMLYLLSETLFTEGHTCIEIKKFFDKLQKIGLIYSKANREALEQLIAEDKIYIENSIVGLTKSLGIELAIAESIKRLSGILFYDQKAVKKYLEFLEAKNTSLTDMQKKAVLMALTNGFSVLTGGPGVGKTYTVRMVVEVFGSIYPNKSIALAAPTGRAAKRMEELIGYPAQTVHRLLGWRKQEIQSSEGIKEILAPEFNARNPLPYDLIIIDETSMLDIFMAKYLLDAIKPGTRVLFVGDTDQLPSVGPGSVLRDILASDIPRVHLTEIFRQAGESQIVLNSQRIRDGIKQLETGKDFFFIPASTPEETQFKVLEAVKKLSQEGEVQVLSPMKKGLCGTQELNKQLQEMLNPHSEGIQYGSKIFKVVDKVIQCRNDYYKGVMNGEVGIIKTVDLEEETLEVEFPQGTVQYDYDDLKNLDLAYAITVHKSQGSEYDYVIVPLLSEHYIMLNRSLLYTAVTRAKKGITIVGQYKALMMAISRENTQKRQTRLAEFLQEQGILASTI</sequence>
<dbReference type="Proteomes" id="UP000604066">
    <property type="component" value="Unassembled WGS sequence"/>
</dbReference>
<organism evidence="6 7">
    <name type="scientific">Carboxydothermus ferrireducens DSM 11255</name>
    <dbReference type="NCBI Taxonomy" id="1119529"/>
    <lineage>
        <taxon>Bacteria</taxon>
        <taxon>Bacillati</taxon>
        <taxon>Bacillota</taxon>
        <taxon>Clostridia</taxon>
        <taxon>Thermoanaerobacterales</taxon>
        <taxon>Thermoanaerobacteraceae</taxon>
        <taxon>Carboxydothermus</taxon>
    </lineage>
</organism>
<dbReference type="InterPro" id="IPR027417">
    <property type="entry name" value="P-loop_NTPase"/>
</dbReference>
<evidence type="ECO:0000256" key="1">
    <source>
        <dbReference type="ARBA" id="ARBA00022741"/>
    </source>
</evidence>
<evidence type="ECO:0000313" key="6">
    <source>
        <dbReference type="EMBL" id="NYE57215.1"/>
    </source>
</evidence>
<dbReference type="InterPro" id="IPR006345">
    <property type="entry name" value="RecD2"/>
</dbReference>
<dbReference type="PANTHER" id="PTHR43788">
    <property type="entry name" value="DNA2/NAM7 HELICASE FAMILY MEMBER"/>
    <property type="match status" value="1"/>
</dbReference>
<dbReference type="Pfam" id="PF18335">
    <property type="entry name" value="SH3_13"/>
    <property type="match status" value="1"/>
</dbReference>
<keyword evidence="1" id="KW-0547">Nucleotide-binding</keyword>
<proteinExistence type="predicted"/>
<keyword evidence="2" id="KW-0067">ATP-binding</keyword>
<dbReference type="SUPFAM" id="SSF52540">
    <property type="entry name" value="P-loop containing nucleoside triphosphate hydrolases"/>
    <property type="match status" value="2"/>
</dbReference>
<accession>A0ABX2R8H5</accession>
<feature type="domain" description="UvrD-like helicase C-terminal" evidence="3">
    <location>
        <begin position="552"/>
        <end position="600"/>
    </location>
</feature>
<dbReference type="CDD" id="cd17933">
    <property type="entry name" value="DEXSc_RecD-like"/>
    <property type="match status" value="1"/>
</dbReference>
<dbReference type="EMBL" id="JACCBS010000001">
    <property type="protein sequence ID" value="NYE57215.1"/>
    <property type="molecule type" value="Genomic_DNA"/>
</dbReference>
<reference evidence="6 7" key="1">
    <citation type="submission" date="2020-07" db="EMBL/GenBank/DDBJ databases">
        <title>Genomic Encyclopedia of Type Strains, Phase III (KMG-III): the genomes of soil and plant-associated and newly described type strains.</title>
        <authorList>
            <person name="Whitman W."/>
        </authorList>
    </citation>
    <scope>NUCLEOTIDE SEQUENCE [LARGE SCALE GENOMIC DNA]</scope>
    <source>
        <strain evidence="6 7">DSM 11255</strain>
    </source>
</reference>
<evidence type="ECO:0000259" key="4">
    <source>
        <dbReference type="Pfam" id="PF14490"/>
    </source>
</evidence>
<dbReference type="Pfam" id="PF13538">
    <property type="entry name" value="UvrD_C_2"/>
    <property type="match status" value="1"/>
</dbReference>
<dbReference type="Pfam" id="PF13245">
    <property type="entry name" value="AAA_19"/>
    <property type="match status" value="1"/>
</dbReference>
<dbReference type="NCBIfam" id="TIGR01448">
    <property type="entry name" value="recD_rel"/>
    <property type="match status" value="1"/>
</dbReference>
<feature type="domain" description="ATP-dependent RecD2 DNA helicase-like helix-hairpin-helix" evidence="4">
    <location>
        <begin position="59"/>
        <end position="149"/>
    </location>
</feature>
<name>A0ABX2R8H5_9THEO</name>
<dbReference type="Gene3D" id="2.30.30.940">
    <property type="match status" value="1"/>
</dbReference>
<dbReference type="InterPro" id="IPR027785">
    <property type="entry name" value="UvrD-like_helicase_C"/>
</dbReference>
<keyword evidence="6" id="KW-0378">Hydrolase</keyword>
<evidence type="ECO:0000313" key="7">
    <source>
        <dbReference type="Proteomes" id="UP000604066"/>
    </source>
</evidence>
<dbReference type="InterPro" id="IPR041451">
    <property type="entry name" value="RecD2_SH13"/>
</dbReference>
<dbReference type="Gene3D" id="3.40.50.300">
    <property type="entry name" value="P-loop containing nucleotide triphosphate hydrolases"/>
    <property type="match status" value="2"/>
</dbReference>
<dbReference type="Gene3D" id="1.10.10.2220">
    <property type="match status" value="1"/>
</dbReference>
<evidence type="ECO:0000259" key="3">
    <source>
        <dbReference type="Pfam" id="PF13538"/>
    </source>
</evidence>
<keyword evidence="7" id="KW-1185">Reference proteome</keyword>
<evidence type="ECO:0000259" key="5">
    <source>
        <dbReference type="Pfam" id="PF18335"/>
    </source>
</evidence>
<dbReference type="EC" id="3.1.11.5" evidence="6"/>
<dbReference type="InterPro" id="IPR050534">
    <property type="entry name" value="Coronavir_polyprotein_1ab"/>
</dbReference>
<dbReference type="Pfam" id="PF14490">
    <property type="entry name" value="HHH_RecD2"/>
    <property type="match status" value="1"/>
</dbReference>
<dbReference type="InterPro" id="IPR029493">
    <property type="entry name" value="RecD2-like_HHH"/>
</dbReference>
<dbReference type="PANTHER" id="PTHR43788:SF6">
    <property type="entry name" value="DNA HELICASE B"/>
    <property type="match status" value="1"/>
</dbReference>
<protein>
    <submittedName>
        <fullName evidence="6">Exodeoxyribonuclease V alpha subunit</fullName>
        <ecNumber evidence="6">3.1.11.5</ecNumber>
    </submittedName>
</protein>
<dbReference type="GO" id="GO:0008854">
    <property type="term" value="F:exodeoxyribonuclease V activity"/>
    <property type="evidence" value="ECO:0007669"/>
    <property type="project" value="UniProtKB-EC"/>
</dbReference>
<comment type="caution">
    <text evidence="6">The sequence shown here is derived from an EMBL/GenBank/DDBJ whole genome shotgun (WGS) entry which is preliminary data.</text>
</comment>